<organism evidence="11 12">
    <name type="scientific">Pleodorina starrii</name>
    <dbReference type="NCBI Taxonomy" id="330485"/>
    <lineage>
        <taxon>Eukaryota</taxon>
        <taxon>Viridiplantae</taxon>
        <taxon>Chlorophyta</taxon>
        <taxon>core chlorophytes</taxon>
        <taxon>Chlorophyceae</taxon>
        <taxon>CS clade</taxon>
        <taxon>Chlamydomonadales</taxon>
        <taxon>Volvocaceae</taxon>
        <taxon>Pleodorina</taxon>
    </lineage>
</organism>
<dbReference type="PROSITE" id="PS00483">
    <property type="entry name" value="DIHYDROOROTASE_2"/>
    <property type="match status" value="1"/>
</dbReference>
<dbReference type="Proteomes" id="UP001165080">
    <property type="component" value="Unassembled WGS sequence"/>
</dbReference>
<evidence type="ECO:0000256" key="6">
    <source>
        <dbReference type="ARBA" id="ARBA00022833"/>
    </source>
</evidence>
<evidence type="ECO:0000256" key="5">
    <source>
        <dbReference type="ARBA" id="ARBA00022801"/>
    </source>
</evidence>
<keyword evidence="12" id="KW-1185">Reference proteome</keyword>
<dbReference type="PROSITE" id="PS00482">
    <property type="entry name" value="DIHYDROOROTASE_1"/>
    <property type="match status" value="1"/>
</dbReference>
<dbReference type="InterPro" id="IPR032466">
    <property type="entry name" value="Metal_Hydrolase"/>
</dbReference>
<proteinExistence type="inferred from homology"/>
<dbReference type="PANTHER" id="PTHR43137:SF1">
    <property type="entry name" value="DIHYDROOROTASE"/>
    <property type="match status" value="1"/>
</dbReference>
<evidence type="ECO:0000256" key="8">
    <source>
        <dbReference type="ARBA" id="ARBA00048492"/>
    </source>
</evidence>
<dbReference type="SUPFAM" id="SSF51556">
    <property type="entry name" value="Metallo-dependent hydrolases"/>
    <property type="match status" value="1"/>
</dbReference>
<evidence type="ECO:0000313" key="12">
    <source>
        <dbReference type="Proteomes" id="UP001165080"/>
    </source>
</evidence>
<dbReference type="FunFam" id="3.20.20.140:FF:000006">
    <property type="entry name" value="Dihydroorotase"/>
    <property type="match status" value="1"/>
</dbReference>
<evidence type="ECO:0000313" key="11">
    <source>
        <dbReference type="EMBL" id="GLC52127.1"/>
    </source>
</evidence>
<evidence type="ECO:0000256" key="4">
    <source>
        <dbReference type="ARBA" id="ARBA00022723"/>
    </source>
</evidence>
<evidence type="ECO:0000256" key="2">
    <source>
        <dbReference type="ARBA" id="ARBA00005631"/>
    </source>
</evidence>
<dbReference type="InterPro" id="IPR002195">
    <property type="entry name" value="Dihydroorotase_CS"/>
</dbReference>
<dbReference type="PANTHER" id="PTHR43137">
    <property type="entry name" value="DIHYDROOROTASE"/>
    <property type="match status" value="1"/>
</dbReference>
<dbReference type="PIRSF" id="PIRSF001237">
    <property type="entry name" value="DHOdimr"/>
    <property type="match status" value="1"/>
</dbReference>
<evidence type="ECO:0000256" key="1">
    <source>
        <dbReference type="ARBA" id="ARBA00004880"/>
    </source>
</evidence>
<evidence type="ECO:0000259" key="10">
    <source>
        <dbReference type="Pfam" id="PF01979"/>
    </source>
</evidence>
<name>A0A9W6BH95_9CHLO</name>
<dbReference type="NCBIfam" id="TIGR00856">
    <property type="entry name" value="pyrC_dimer"/>
    <property type="match status" value="1"/>
</dbReference>
<dbReference type="InterPro" id="IPR004721">
    <property type="entry name" value="DHOdimr"/>
</dbReference>
<keyword evidence="6" id="KW-0862">Zinc</keyword>
<dbReference type="GO" id="GO:0006221">
    <property type="term" value="P:pyrimidine nucleotide biosynthetic process"/>
    <property type="evidence" value="ECO:0007669"/>
    <property type="project" value="UniProtKB-KW"/>
</dbReference>
<dbReference type="CDD" id="cd01294">
    <property type="entry name" value="DHOase"/>
    <property type="match status" value="1"/>
</dbReference>
<dbReference type="InterPro" id="IPR006680">
    <property type="entry name" value="Amidohydro-rel"/>
</dbReference>
<comment type="catalytic activity">
    <reaction evidence="8">
        <text>(S)-dihydroorotate + H2O = N-carbamoyl-L-aspartate + H(+)</text>
        <dbReference type="Rhea" id="RHEA:24296"/>
        <dbReference type="ChEBI" id="CHEBI:15377"/>
        <dbReference type="ChEBI" id="CHEBI:15378"/>
        <dbReference type="ChEBI" id="CHEBI:30864"/>
        <dbReference type="ChEBI" id="CHEBI:32814"/>
        <dbReference type="EC" id="3.5.2.3"/>
    </reaction>
</comment>
<comment type="pathway">
    <text evidence="1">Pyrimidine metabolism; UMP biosynthesis via de novo pathway; (S)-dihydroorotate from bicarbonate: step 3/3.</text>
</comment>
<dbReference type="Gene3D" id="3.20.20.140">
    <property type="entry name" value="Metal-dependent hydrolases"/>
    <property type="match status" value="1"/>
</dbReference>
<dbReference type="HAMAP" id="MF_00219">
    <property type="entry name" value="PyrC_classII"/>
    <property type="match status" value="1"/>
</dbReference>
<feature type="domain" description="Amidohydrolase-related" evidence="10">
    <location>
        <begin position="60"/>
        <end position="357"/>
    </location>
</feature>
<comment type="caution">
    <text evidence="11">The sequence shown here is derived from an EMBL/GenBank/DDBJ whole genome shotgun (WGS) entry which is preliminary data.</text>
</comment>
<reference evidence="11 12" key="1">
    <citation type="journal article" date="2023" name="Commun. Biol.">
        <title>Reorganization of the ancestral sex-determining regions during the evolution of trioecy in Pleodorina starrii.</title>
        <authorList>
            <person name="Takahashi K."/>
            <person name="Suzuki S."/>
            <person name="Kawai-Toyooka H."/>
            <person name="Yamamoto K."/>
            <person name="Hamaji T."/>
            <person name="Ootsuki R."/>
            <person name="Yamaguchi H."/>
            <person name="Kawachi M."/>
            <person name="Higashiyama T."/>
            <person name="Nozaki H."/>
        </authorList>
    </citation>
    <scope>NUCLEOTIDE SEQUENCE [LARGE SCALE GENOMIC DNA]</scope>
    <source>
        <strain evidence="11 12">NIES-4479</strain>
    </source>
</reference>
<dbReference type="OrthoDB" id="1670005at2759"/>
<keyword evidence="7" id="KW-0665">Pyrimidine biosynthesis</keyword>
<dbReference type="EMBL" id="BRXU01000005">
    <property type="protein sequence ID" value="GLC52127.1"/>
    <property type="molecule type" value="Genomic_DNA"/>
</dbReference>
<dbReference type="GO" id="GO:0006207">
    <property type="term" value="P:'de novo' pyrimidine nucleobase biosynthetic process"/>
    <property type="evidence" value="ECO:0007669"/>
    <property type="project" value="TreeGrafter"/>
</dbReference>
<dbReference type="AlphaFoldDB" id="A0A9W6BH95"/>
<dbReference type="GO" id="GO:0004151">
    <property type="term" value="F:dihydroorotase activity"/>
    <property type="evidence" value="ECO:0007669"/>
    <property type="project" value="UniProtKB-EC"/>
</dbReference>
<keyword evidence="4" id="KW-0479">Metal-binding</keyword>
<accession>A0A9W6BH95</accession>
<comment type="similarity">
    <text evidence="2">Belongs to the metallo-dependent hydrolases superfamily. DHOase family. Class II DHOase subfamily.</text>
</comment>
<sequence length="393" mass="42378">MFGVAARMLKTTFRCPNGRPLAASRPFAAAGAGASSRPRAAAAAATSDAVQTLTITRPDDWHLHVRDGQPMRDVVPHTARHFARAIIMPNLVPPVNTTQAALDYRSRILSAVPAGSDFTPLMTLYLTDRTTPEEVHRAKEAGIVAFKLYPAGATTNSDSGVTDLNKPIAALKAMAESGVLLLVHGEVTDPEVDMFDREAVFIRSKLLPLLDQVPNLKVVMEHITTKDAAEFVASAPANVAASITPQHMLMNRNALFAKGLRPHNYCLPILKREKHREAVMGAATSGSPKFFLGTDSAPHAKHAKESSCGCAGMFSAPVALGIYATAFEKAGALDKLEGFASFHGPDFYGLPRNTERLTLVRRPQRVPDSYVFGDSEVVPMWAGEEVPWSVMEA</sequence>
<evidence type="ECO:0000256" key="9">
    <source>
        <dbReference type="ARBA" id="ARBA00069884"/>
    </source>
</evidence>
<keyword evidence="5" id="KW-0378">Hydrolase</keyword>
<dbReference type="EC" id="3.5.2.3" evidence="3"/>
<gene>
    <name evidence="11" type="primary">PLEST003864</name>
    <name evidence="11" type="ORF">PLESTB_000585800</name>
</gene>
<dbReference type="Pfam" id="PF01979">
    <property type="entry name" value="Amidohydro_1"/>
    <property type="match status" value="1"/>
</dbReference>
<evidence type="ECO:0000256" key="3">
    <source>
        <dbReference type="ARBA" id="ARBA00012860"/>
    </source>
</evidence>
<dbReference type="GO" id="GO:0046872">
    <property type="term" value="F:metal ion binding"/>
    <property type="evidence" value="ECO:0007669"/>
    <property type="project" value="UniProtKB-KW"/>
</dbReference>
<evidence type="ECO:0000256" key="7">
    <source>
        <dbReference type="ARBA" id="ARBA00022975"/>
    </source>
</evidence>
<dbReference type="GO" id="GO:0009507">
    <property type="term" value="C:chloroplast"/>
    <property type="evidence" value="ECO:0007669"/>
    <property type="project" value="TreeGrafter"/>
</dbReference>
<protein>
    <recommendedName>
        <fullName evidence="9">Dihydroorotase, mitochondrial</fullName>
        <ecNumber evidence="3">3.5.2.3</ecNumber>
    </recommendedName>
</protein>